<keyword evidence="2" id="KW-0238">DNA-binding</keyword>
<protein>
    <recommendedName>
        <fullName evidence="3">Integrase SAM-like N-terminal domain-containing protein</fullName>
    </recommendedName>
</protein>
<proteinExistence type="inferred from homology"/>
<keyword evidence="5" id="KW-1185">Reference proteome</keyword>
<dbReference type="RefSeq" id="WP_191769024.1">
    <property type="nucleotide sequence ID" value="NZ_JACSRA010000019.1"/>
</dbReference>
<dbReference type="Proteomes" id="UP000627781">
    <property type="component" value="Unassembled WGS sequence"/>
</dbReference>
<evidence type="ECO:0000313" key="5">
    <source>
        <dbReference type="Proteomes" id="UP000627781"/>
    </source>
</evidence>
<feature type="domain" description="Integrase SAM-like N-terminal" evidence="3">
    <location>
        <begin position="6"/>
        <end position="40"/>
    </location>
</feature>
<accession>A0ABR8PV95</accession>
<organism evidence="4 5">
    <name type="scientific">Clostridium cibarium</name>
    <dbReference type="NCBI Taxonomy" id="2762247"/>
    <lineage>
        <taxon>Bacteria</taxon>
        <taxon>Bacillati</taxon>
        <taxon>Bacillota</taxon>
        <taxon>Clostridia</taxon>
        <taxon>Eubacteriales</taxon>
        <taxon>Clostridiaceae</taxon>
        <taxon>Clostridium</taxon>
    </lineage>
</organism>
<evidence type="ECO:0000256" key="1">
    <source>
        <dbReference type="ARBA" id="ARBA00008857"/>
    </source>
</evidence>
<sequence length="55" mass="6534">MINELVQRFKIYLEENRKSVKTIESYVVDISAFVAILEEKVVDFSGEMKRFYITI</sequence>
<comment type="similarity">
    <text evidence="1">Belongs to the 'phage' integrase family.</text>
</comment>
<evidence type="ECO:0000313" key="4">
    <source>
        <dbReference type="EMBL" id="MBD7912092.1"/>
    </source>
</evidence>
<evidence type="ECO:0000259" key="3">
    <source>
        <dbReference type="Pfam" id="PF02899"/>
    </source>
</evidence>
<reference evidence="4 5" key="1">
    <citation type="submission" date="2020-08" db="EMBL/GenBank/DDBJ databases">
        <title>A Genomic Blueprint of the Chicken Gut Microbiome.</title>
        <authorList>
            <person name="Gilroy R."/>
            <person name="Ravi A."/>
            <person name="Getino M."/>
            <person name="Pursley I."/>
            <person name="Horton D.L."/>
            <person name="Alikhan N.-F."/>
            <person name="Baker D."/>
            <person name="Gharbi K."/>
            <person name="Hall N."/>
            <person name="Watson M."/>
            <person name="Adriaenssens E.M."/>
            <person name="Foster-Nyarko E."/>
            <person name="Jarju S."/>
            <person name="Secka A."/>
            <person name="Antonio M."/>
            <person name="Oren A."/>
            <person name="Chaudhuri R."/>
            <person name="La Ragione R.M."/>
            <person name="Hildebrand F."/>
            <person name="Pallen M.J."/>
        </authorList>
    </citation>
    <scope>NUCLEOTIDE SEQUENCE [LARGE SCALE GENOMIC DNA]</scope>
    <source>
        <strain evidence="4 5">Sa3CVN1</strain>
    </source>
</reference>
<dbReference type="InterPro" id="IPR010998">
    <property type="entry name" value="Integrase_recombinase_N"/>
</dbReference>
<gene>
    <name evidence="4" type="ORF">H9661_12055</name>
</gene>
<dbReference type="Pfam" id="PF02899">
    <property type="entry name" value="Phage_int_SAM_1"/>
    <property type="match status" value="1"/>
</dbReference>
<evidence type="ECO:0000256" key="2">
    <source>
        <dbReference type="ARBA" id="ARBA00023125"/>
    </source>
</evidence>
<dbReference type="Gene3D" id="1.10.150.130">
    <property type="match status" value="1"/>
</dbReference>
<dbReference type="EMBL" id="JACSRA010000019">
    <property type="protein sequence ID" value="MBD7912092.1"/>
    <property type="molecule type" value="Genomic_DNA"/>
</dbReference>
<comment type="caution">
    <text evidence="4">The sequence shown here is derived from an EMBL/GenBank/DDBJ whole genome shotgun (WGS) entry which is preliminary data.</text>
</comment>
<dbReference type="InterPro" id="IPR004107">
    <property type="entry name" value="Integrase_SAM-like_N"/>
</dbReference>
<name>A0ABR8PV95_9CLOT</name>